<feature type="domain" description="DUF6570" evidence="1">
    <location>
        <begin position="1"/>
        <end position="79"/>
    </location>
</feature>
<feature type="non-terminal residue" evidence="2">
    <location>
        <position position="212"/>
    </location>
</feature>
<dbReference type="OrthoDB" id="3221862at2759"/>
<dbReference type="Proteomes" id="UP000077266">
    <property type="component" value="Unassembled WGS sequence"/>
</dbReference>
<name>A0A165QDY9_EXIGL</name>
<gene>
    <name evidence="2" type="ORF">EXIGLDRAFT_584959</name>
</gene>
<protein>
    <recommendedName>
        <fullName evidence="1">DUF6570 domain-containing protein</fullName>
    </recommendedName>
</protein>
<organism evidence="2 3">
    <name type="scientific">Exidia glandulosa HHB12029</name>
    <dbReference type="NCBI Taxonomy" id="1314781"/>
    <lineage>
        <taxon>Eukaryota</taxon>
        <taxon>Fungi</taxon>
        <taxon>Dikarya</taxon>
        <taxon>Basidiomycota</taxon>
        <taxon>Agaricomycotina</taxon>
        <taxon>Agaricomycetes</taxon>
        <taxon>Auriculariales</taxon>
        <taxon>Exidiaceae</taxon>
        <taxon>Exidia</taxon>
    </lineage>
</organism>
<evidence type="ECO:0000313" key="3">
    <source>
        <dbReference type="Proteomes" id="UP000077266"/>
    </source>
</evidence>
<dbReference type="AlphaFoldDB" id="A0A165QDY9"/>
<dbReference type="EMBL" id="KV425883">
    <property type="protein sequence ID" value="KZW03469.1"/>
    <property type="molecule type" value="Genomic_DNA"/>
</dbReference>
<dbReference type="Pfam" id="PF20209">
    <property type="entry name" value="DUF6570"/>
    <property type="match status" value="1"/>
</dbReference>
<evidence type="ECO:0000259" key="1">
    <source>
        <dbReference type="Pfam" id="PF20209"/>
    </source>
</evidence>
<dbReference type="InterPro" id="IPR046700">
    <property type="entry name" value="DUF6570"/>
</dbReference>
<proteinExistence type="predicted"/>
<reference evidence="2 3" key="1">
    <citation type="journal article" date="2016" name="Mol. Biol. Evol.">
        <title>Comparative Genomics of Early-Diverging Mushroom-Forming Fungi Provides Insights into the Origins of Lignocellulose Decay Capabilities.</title>
        <authorList>
            <person name="Nagy L.G."/>
            <person name="Riley R."/>
            <person name="Tritt A."/>
            <person name="Adam C."/>
            <person name="Daum C."/>
            <person name="Floudas D."/>
            <person name="Sun H."/>
            <person name="Yadav J.S."/>
            <person name="Pangilinan J."/>
            <person name="Larsson K.H."/>
            <person name="Matsuura K."/>
            <person name="Barry K."/>
            <person name="Labutti K."/>
            <person name="Kuo R."/>
            <person name="Ohm R.A."/>
            <person name="Bhattacharya S.S."/>
            <person name="Shirouzu T."/>
            <person name="Yoshinaga Y."/>
            <person name="Martin F.M."/>
            <person name="Grigoriev I.V."/>
            <person name="Hibbett D.S."/>
        </authorList>
    </citation>
    <scope>NUCLEOTIDE SEQUENCE [LARGE SCALE GENOMIC DNA]</scope>
    <source>
        <strain evidence="2 3">HHB12029</strain>
    </source>
</reference>
<feature type="non-terminal residue" evidence="2">
    <location>
        <position position="1"/>
    </location>
</feature>
<keyword evidence="3" id="KW-1185">Reference proteome</keyword>
<sequence length="212" mass="24082">NMICYPNPYPKLYSILPPHRDDLDEMLAIVFTGVARPTDEDKRRIPFLVRRNRVRTALNWLKLNNVLYKDILISEKNIQSYTDNVIPSVITYAVDDTNNPLESRAVHDADDAIGSENDQECLFSVNGLAYDVLDPDNLEAVKAAALKHMMAGRALAIPHEPSPDTLWHNPDLFPNMFPWLFPYGVGGIANSTILGEMSEHSHKKHLMMYHDK</sequence>
<dbReference type="InParanoid" id="A0A165QDY9"/>
<evidence type="ECO:0000313" key="2">
    <source>
        <dbReference type="EMBL" id="KZW03469.1"/>
    </source>
</evidence>
<accession>A0A165QDY9</accession>